<dbReference type="GO" id="GO:0016787">
    <property type="term" value="F:hydrolase activity"/>
    <property type="evidence" value="ECO:0007669"/>
    <property type="project" value="UniProtKB-KW"/>
</dbReference>
<dbReference type="Gene3D" id="3.40.50.850">
    <property type="entry name" value="Isochorismatase-like"/>
    <property type="match status" value="1"/>
</dbReference>
<feature type="domain" description="Isochorismatase-like" evidence="2">
    <location>
        <begin position="4"/>
        <end position="155"/>
    </location>
</feature>
<proteinExistence type="predicted"/>
<gene>
    <name evidence="3" type="ORF">AZI87_12355</name>
</gene>
<name>A0A162G9B0_BDEBC</name>
<evidence type="ECO:0000313" key="4">
    <source>
        <dbReference type="Proteomes" id="UP000075799"/>
    </source>
</evidence>
<dbReference type="SUPFAM" id="SSF52499">
    <property type="entry name" value="Isochorismatase-like hydrolases"/>
    <property type="match status" value="1"/>
</dbReference>
<accession>A0A162G9B0</accession>
<evidence type="ECO:0000256" key="1">
    <source>
        <dbReference type="ARBA" id="ARBA00022801"/>
    </source>
</evidence>
<protein>
    <recommendedName>
        <fullName evidence="2">Isochorismatase-like domain-containing protein</fullName>
    </recommendedName>
</protein>
<dbReference type="EMBL" id="LUKD01000005">
    <property type="protein sequence ID" value="KYG65337.1"/>
    <property type="molecule type" value="Genomic_DNA"/>
</dbReference>
<dbReference type="Pfam" id="PF00857">
    <property type="entry name" value="Isochorismatase"/>
    <property type="match status" value="1"/>
</dbReference>
<evidence type="ECO:0000259" key="2">
    <source>
        <dbReference type="Pfam" id="PF00857"/>
    </source>
</evidence>
<dbReference type="RefSeq" id="WP_063207506.1">
    <property type="nucleotide sequence ID" value="NZ_LUKD01000005.1"/>
</dbReference>
<dbReference type="InterPro" id="IPR050272">
    <property type="entry name" value="Isochorismatase-like_hydrls"/>
</dbReference>
<sequence length="171" mass="19275">MKKALLVIDLQVCYLKMNATEEAAAKAISKVNQLTEKALKEDFDVFYIQHFFDKGPEKWVLKWFFKGAGLRADPNAIFDPRLEIRNSQILQKNTENTFASTDLHRILQEKGINEIHIVGQDGTACIQATAYGALKLGYSVKLVDEAILSGSPKKWAKIKADLITRPHCELI</sequence>
<dbReference type="PANTHER" id="PTHR43540">
    <property type="entry name" value="PEROXYUREIDOACRYLATE/UREIDOACRYLATE AMIDOHYDROLASE-RELATED"/>
    <property type="match status" value="1"/>
</dbReference>
<dbReference type="InterPro" id="IPR036380">
    <property type="entry name" value="Isochorismatase-like_sf"/>
</dbReference>
<dbReference type="Proteomes" id="UP000075799">
    <property type="component" value="Unassembled WGS sequence"/>
</dbReference>
<evidence type="ECO:0000313" key="3">
    <source>
        <dbReference type="EMBL" id="KYG65337.1"/>
    </source>
</evidence>
<dbReference type="AlphaFoldDB" id="A0A162G9B0"/>
<organism evidence="3 4">
    <name type="scientific">Bdellovibrio bacteriovorus</name>
    <dbReference type="NCBI Taxonomy" id="959"/>
    <lineage>
        <taxon>Bacteria</taxon>
        <taxon>Pseudomonadati</taxon>
        <taxon>Bdellovibrionota</taxon>
        <taxon>Bdellovibrionia</taxon>
        <taxon>Bdellovibrionales</taxon>
        <taxon>Pseudobdellovibrionaceae</taxon>
        <taxon>Bdellovibrio</taxon>
    </lineage>
</organism>
<dbReference type="CDD" id="cd00431">
    <property type="entry name" value="cysteine_hydrolases"/>
    <property type="match status" value="1"/>
</dbReference>
<dbReference type="OrthoDB" id="9807387at2"/>
<dbReference type="InterPro" id="IPR000868">
    <property type="entry name" value="Isochorismatase-like_dom"/>
</dbReference>
<reference evidence="3 4" key="1">
    <citation type="submission" date="2016-03" db="EMBL/GenBank/DDBJ databases">
        <authorList>
            <person name="Ploux O."/>
        </authorList>
    </citation>
    <scope>NUCLEOTIDE SEQUENCE [LARGE SCALE GENOMIC DNA]</scope>
    <source>
        <strain evidence="3 4">EC13</strain>
    </source>
</reference>
<dbReference type="PANTHER" id="PTHR43540:SF6">
    <property type="entry name" value="ISOCHORISMATASE-LIKE DOMAIN-CONTAINING PROTEIN"/>
    <property type="match status" value="1"/>
</dbReference>
<comment type="caution">
    <text evidence="3">The sequence shown here is derived from an EMBL/GenBank/DDBJ whole genome shotgun (WGS) entry which is preliminary data.</text>
</comment>
<keyword evidence="1" id="KW-0378">Hydrolase</keyword>